<dbReference type="PANTHER" id="PTHR11552">
    <property type="entry name" value="GLUCOSE-METHANOL-CHOLINE GMC OXIDOREDUCTASE"/>
    <property type="match status" value="1"/>
</dbReference>
<dbReference type="PIRSF" id="PIRSF000137">
    <property type="entry name" value="Alcohol_oxidase"/>
    <property type="match status" value="1"/>
</dbReference>
<proteinExistence type="inferred from homology"/>
<organism evidence="11 12">
    <name type="scientific">Malassezia equina</name>
    <dbReference type="NCBI Taxonomy" id="1381935"/>
    <lineage>
        <taxon>Eukaryota</taxon>
        <taxon>Fungi</taxon>
        <taxon>Dikarya</taxon>
        <taxon>Basidiomycota</taxon>
        <taxon>Ustilaginomycotina</taxon>
        <taxon>Malasseziomycetes</taxon>
        <taxon>Malasseziales</taxon>
        <taxon>Malasseziaceae</taxon>
        <taxon>Malassezia</taxon>
    </lineage>
</organism>
<dbReference type="GO" id="GO:0016614">
    <property type="term" value="F:oxidoreductase activity, acting on CH-OH group of donors"/>
    <property type="evidence" value="ECO:0007669"/>
    <property type="project" value="InterPro"/>
</dbReference>
<comment type="cofactor">
    <cofactor evidence="1 7">
        <name>FAD</name>
        <dbReference type="ChEBI" id="CHEBI:57692"/>
    </cofactor>
</comment>
<comment type="similarity">
    <text evidence="2 8">Belongs to the GMC oxidoreductase family.</text>
</comment>
<keyword evidence="4 7" id="KW-0274">FAD</keyword>
<dbReference type="SUPFAM" id="SSF51905">
    <property type="entry name" value="FAD/NAD(P)-binding domain"/>
    <property type="match status" value="1"/>
</dbReference>
<keyword evidence="3 8" id="KW-0285">Flavoprotein</keyword>
<dbReference type="SUPFAM" id="SSF54373">
    <property type="entry name" value="FAD-linked reductases, C-terminal domain"/>
    <property type="match status" value="1"/>
</dbReference>
<dbReference type="Gene3D" id="3.50.50.60">
    <property type="entry name" value="FAD/NAD(P)-binding domain"/>
    <property type="match status" value="1"/>
</dbReference>
<dbReference type="PANTHER" id="PTHR11552:SF218">
    <property type="entry name" value="GLUCOSE-METHANOL-CHOLINE OXIDOREDUCTASE N-TERMINAL DOMAIN-CONTAINING PROTEIN"/>
    <property type="match status" value="1"/>
</dbReference>
<dbReference type="AlphaFoldDB" id="A0AAF0EJD4"/>
<gene>
    <name evidence="11" type="ORF">MEQU1_002545</name>
</gene>
<protein>
    <recommendedName>
        <fullName evidence="9 10">Glucose-methanol-choline oxidoreductase N-terminal domain-containing protein</fullName>
    </recommendedName>
</protein>
<dbReference type="InterPro" id="IPR000172">
    <property type="entry name" value="GMC_OxRdtase_N"/>
</dbReference>
<evidence type="ECO:0000259" key="9">
    <source>
        <dbReference type="PROSITE" id="PS00623"/>
    </source>
</evidence>
<dbReference type="PROSITE" id="PS00624">
    <property type="entry name" value="GMC_OXRED_2"/>
    <property type="match status" value="1"/>
</dbReference>
<dbReference type="GO" id="GO:0050660">
    <property type="term" value="F:flavin adenine dinucleotide binding"/>
    <property type="evidence" value="ECO:0007669"/>
    <property type="project" value="InterPro"/>
</dbReference>
<dbReference type="InterPro" id="IPR012132">
    <property type="entry name" value="GMC_OxRdtase"/>
</dbReference>
<evidence type="ECO:0000256" key="7">
    <source>
        <dbReference type="PIRSR" id="PIRSR000137-2"/>
    </source>
</evidence>
<reference evidence="11" key="1">
    <citation type="submission" date="2023-03" db="EMBL/GenBank/DDBJ databases">
        <title>Mating type loci evolution in Malassezia.</title>
        <authorList>
            <person name="Coelho M.A."/>
        </authorList>
    </citation>
    <scope>NUCLEOTIDE SEQUENCE</scope>
    <source>
        <strain evidence="11">CBS 12830</strain>
    </source>
</reference>
<evidence type="ECO:0000256" key="4">
    <source>
        <dbReference type="ARBA" id="ARBA00022827"/>
    </source>
</evidence>
<dbReference type="Proteomes" id="UP001214415">
    <property type="component" value="Chromosome 4"/>
</dbReference>
<feature type="active site" description="Proton acceptor" evidence="6">
    <location>
        <position position="684"/>
    </location>
</feature>
<dbReference type="PROSITE" id="PS00623">
    <property type="entry name" value="GMC_OXRED_1"/>
    <property type="match status" value="1"/>
</dbReference>
<feature type="active site" description="Proton donor" evidence="6">
    <location>
        <position position="641"/>
    </location>
</feature>
<keyword evidence="12" id="KW-1185">Reference proteome</keyword>
<feature type="domain" description="Glucose-methanol-choline oxidoreductase N-terminal" evidence="9">
    <location>
        <begin position="211"/>
        <end position="234"/>
    </location>
</feature>
<dbReference type="Gene3D" id="3.30.560.10">
    <property type="entry name" value="Glucose Oxidase, domain 3"/>
    <property type="match status" value="1"/>
</dbReference>
<feature type="binding site" evidence="7">
    <location>
        <position position="213"/>
    </location>
    <ligand>
        <name>FAD</name>
        <dbReference type="ChEBI" id="CHEBI:57692"/>
    </ligand>
</feature>
<dbReference type="InterPro" id="IPR036188">
    <property type="entry name" value="FAD/NAD-bd_sf"/>
</dbReference>
<accession>A0AAF0EJD4</accession>
<keyword evidence="5" id="KW-0560">Oxidoreductase</keyword>
<evidence type="ECO:0000256" key="6">
    <source>
        <dbReference type="PIRSR" id="PIRSR000137-1"/>
    </source>
</evidence>
<evidence type="ECO:0000256" key="5">
    <source>
        <dbReference type="ARBA" id="ARBA00023002"/>
    </source>
</evidence>
<evidence type="ECO:0000313" key="11">
    <source>
        <dbReference type="EMBL" id="WFD23851.1"/>
    </source>
</evidence>
<dbReference type="Pfam" id="PF00732">
    <property type="entry name" value="GMC_oxred_N"/>
    <property type="match status" value="1"/>
</dbReference>
<name>A0AAF0EJD4_9BASI</name>
<evidence type="ECO:0000259" key="10">
    <source>
        <dbReference type="PROSITE" id="PS00624"/>
    </source>
</evidence>
<evidence type="ECO:0000256" key="8">
    <source>
        <dbReference type="RuleBase" id="RU003968"/>
    </source>
</evidence>
<evidence type="ECO:0000256" key="2">
    <source>
        <dbReference type="ARBA" id="ARBA00010790"/>
    </source>
</evidence>
<evidence type="ECO:0000313" key="12">
    <source>
        <dbReference type="Proteomes" id="UP001214415"/>
    </source>
</evidence>
<dbReference type="InterPro" id="IPR027424">
    <property type="entry name" value="Glucose_Oxidase_domain_2"/>
</dbReference>
<evidence type="ECO:0000256" key="1">
    <source>
        <dbReference type="ARBA" id="ARBA00001974"/>
    </source>
</evidence>
<dbReference type="Pfam" id="PF05199">
    <property type="entry name" value="GMC_oxred_C"/>
    <property type="match status" value="1"/>
</dbReference>
<dbReference type="Gene3D" id="4.10.450.10">
    <property type="entry name" value="Glucose Oxidase, domain 2"/>
    <property type="match status" value="1"/>
</dbReference>
<dbReference type="EMBL" id="CP119903">
    <property type="protein sequence ID" value="WFD23851.1"/>
    <property type="molecule type" value="Genomic_DNA"/>
</dbReference>
<evidence type="ECO:0000256" key="3">
    <source>
        <dbReference type="ARBA" id="ARBA00022630"/>
    </source>
</evidence>
<sequence>MVLYRWDYVTPRTLPLTSMDTLIQRLQNCSYWDTDENANSAEEFSQDPEETVFCIMVRYLYLLNDCDDDGEAAAASKAAMILSRITALSALIALAVFSSPTWADGSHFKREIYKRGISAKPSDLDGQTFDYVIVGGGQAGLVVASRLSENSQVKVAVIEAGTSGNAKNESQMIDIPAANLYNSGVQSSIDWQYNTTRQPYMNNRVAFWPRGKVLGGSSAINGMYYIRPTAAEHHAWGQLIGDTKTWGWKSMLNAYKKLETYVPPTNDLGNADHIQWDASSHGSKGPIYTSYPGFTYPSVGDFINSSSTVAAPFTSNPDGGNNTGTFVATSNINPKGWIRSYSKSGYIDPNVGRGNLVILTEHQATQVVFDTSNPKSVKATAVKFKRNREGKEYTVNAGREVILSAGTINTPQLLQLSGIGDANLLKSKKVNVVVDLPGVGYNLHDHLSSNVKWDAKDPSEIPPTKITGNATVDSYVNSAVAYVDGPSIMKDQWNSYINSVAKNQTNAVNAYDAPAAVKSGYNLTYATVLDLLKKQVPSIEILYSLTFGNIEVQSAIQHAFSRGSVLINTSDPFDLPIVDPRYLEQSSDMDMLRGAFHVCRAIGGAQPLSNHLATETGPGTSVTQDADIDNYIRNSAGTEYHPCGTAAMLPQDKGGVVDNKLLVYGTSNLRVIDASIIPFVPSAHLMSVVYASAEIGSGIIQSAMKITFLC</sequence>
<dbReference type="InterPro" id="IPR007867">
    <property type="entry name" value="GMC_OxRtase_C"/>
</dbReference>
<feature type="domain" description="Glucose-methanol-choline oxidoreductase N-terminal" evidence="10">
    <location>
        <begin position="406"/>
        <end position="420"/>
    </location>
</feature>